<evidence type="ECO:0000313" key="3">
    <source>
        <dbReference type="Proteomes" id="UP000184501"/>
    </source>
</evidence>
<dbReference type="InterPro" id="IPR029063">
    <property type="entry name" value="SAM-dependent_MTases_sf"/>
</dbReference>
<dbReference type="AlphaFoldDB" id="A0A1M5LS95"/>
<evidence type="ECO:0000259" key="1">
    <source>
        <dbReference type="Pfam" id="PF13847"/>
    </source>
</evidence>
<organism evidence="2 3">
    <name type="scientific">Streptoalloteichus hindustanus</name>
    <dbReference type="NCBI Taxonomy" id="2017"/>
    <lineage>
        <taxon>Bacteria</taxon>
        <taxon>Bacillati</taxon>
        <taxon>Actinomycetota</taxon>
        <taxon>Actinomycetes</taxon>
        <taxon>Pseudonocardiales</taxon>
        <taxon>Pseudonocardiaceae</taxon>
        <taxon>Streptoalloteichus</taxon>
    </lineage>
</organism>
<dbReference type="PANTHER" id="PTHR43861:SF1">
    <property type="entry name" value="TRANS-ACONITATE 2-METHYLTRANSFERASE"/>
    <property type="match status" value="1"/>
</dbReference>
<dbReference type="RefSeq" id="WP_073488824.1">
    <property type="nucleotide sequence ID" value="NZ_FQVN01000012.1"/>
</dbReference>
<dbReference type="GO" id="GO:0008168">
    <property type="term" value="F:methyltransferase activity"/>
    <property type="evidence" value="ECO:0007669"/>
    <property type="project" value="UniProtKB-KW"/>
</dbReference>
<feature type="domain" description="Methyltransferase" evidence="1">
    <location>
        <begin position="40"/>
        <end position="147"/>
    </location>
</feature>
<dbReference type="Pfam" id="PF13847">
    <property type="entry name" value="Methyltransf_31"/>
    <property type="match status" value="1"/>
</dbReference>
<keyword evidence="2" id="KW-0489">Methyltransferase</keyword>
<keyword evidence="2" id="KW-0830">Ubiquinone</keyword>
<gene>
    <name evidence="2" type="ORF">SAMN05444320_11228</name>
</gene>
<keyword evidence="3" id="KW-1185">Reference proteome</keyword>
<dbReference type="GO" id="GO:0032259">
    <property type="term" value="P:methylation"/>
    <property type="evidence" value="ECO:0007669"/>
    <property type="project" value="UniProtKB-KW"/>
</dbReference>
<dbReference type="Proteomes" id="UP000184501">
    <property type="component" value="Unassembled WGS sequence"/>
</dbReference>
<reference evidence="2 3" key="1">
    <citation type="submission" date="2016-11" db="EMBL/GenBank/DDBJ databases">
        <authorList>
            <person name="Jaros S."/>
            <person name="Januszkiewicz K."/>
            <person name="Wedrychowicz H."/>
        </authorList>
    </citation>
    <scope>NUCLEOTIDE SEQUENCE [LARGE SCALE GENOMIC DNA]</scope>
    <source>
        <strain evidence="2 3">DSM 44523</strain>
    </source>
</reference>
<evidence type="ECO:0000313" key="2">
    <source>
        <dbReference type="EMBL" id="SHG67499.1"/>
    </source>
</evidence>
<accession>A0A1M5LS95</accession>
<keyword evidence="2" id="KW-0808">Transferase</keyword>
<sequence length="272" mass="28328">MTERYVLPGGAVAKRRLDIIAGFLRPATLALLRRVGVAPGHRCLDLGCGGGHVTADLARMVAPSGSALGLDADAEVLELARADAVAGGVRGASFEVGDARELDMTGFDLVYARCLLGHLPDPADVVRRMVRAAVPGGVVVVEDIDHDGVLTYPPSAAYTTYSRVYQDLVRRRGADPTIGFALPGLLRDAGLAEIGLNVTHPAFLAGAPKRVHCSTLVAIMPLVVGEGLLDEAAAEALLAEMTAVAEDPGTVVTGPRVVQSWGRRPVDGATDQ</sequence>
<dbReference type="Gene3D" id="3.40.50.150">
    <property type="entry name" value="Vaccinia Virus protein VP39"/>
    <property type="match status" value="1"/>
</dbReference>
<dbReference type="PANTHER" id="PTHR43861">
    <property type="entry name" value="TRANS-ACONITATE 2-METHYLTRANSFERASE-RELATED"/>
    <property type="match status" value="1"/>
</dbReference>
<dbReference type="CDD" id="cd02440">
    <property type="entry name" value="AdoMet_MTases"/>
    <property type="match status" value="1"/>
</dbReference>
<name>A0A1M5LS95_STRHI</name>
<dbReference type="EMBL" id="FQVN01000012">
    <property type="protein sequence ID" value="SHG67499.1"/>
    <property type="molecule type" value="Genomic_DNA"/>
</dbReference>
<dbReference type="InterPro" id="IPR025714">
    <property type="entry name" value="Methyltranfer_dom"/>
</dbReference>
<proteinExistence type="predicted"/>
<protein>
    <submittedName>
        <fullName evidence="2">Ubiquinone/menaquinone biosynthesis C-methylase UbiE</fullName>
    </submittedName>
</protein>
<dbReference type="STRING" id="2017.SAMN05444320_11228"/>
<dbReference type="OrthoDB" id="9795634at2"/>
<dbReference type="SUPFAM" id="SSF53335">
    <property type="entry name" value="S-adenosyl-L-methionine-dependent methyltransferases"/>
    <property type="match status" value="1"/>
</dbReference>